<dbReference type="SMART" id="SM00355">
    <property type="entry name" value="ZnF_C2H2"/>
    <property type="match status" value="6"/>
</dbReference>
<evidence type="ECO:0000256" key="2">
    <source>
        <dbReference type="PROSITE-ProRule" id="PRU00042"/>
    </source>
</evidence>
<feature type="compositionally biased region" description="Gly residues" evidence="3">
    <location>
        <begin position="905"/>
        <end position="924"/>
    </location>
</feature>
<feature type="compositionally biased region" description="Basic and acidic residues" evidence="3">
    <location>
        <begin position="1042"/>
        <end position="1063"/>
    </location>
</feature>
<feature type="compositionally biased region" description="Polar residues" evidence="3">
    <location>
        <begin position="2980"/>
        <end position="3003"/>
    </location>
</feature>
<comment type="subcellular location">
    <subcellularLocation>
        <location evidence="1">Cell junction</location>
        <location evidence="1">Focal adhesion</location>
    </subcellularLocation>
</comment>
<evidence type="ECO:0000313" key="7">
    <source>
        <dbReference type="RefSeq" id="XP_045565775.1"/>
    </source>
</evidence>
<feature type="compositionally biased region" description="Basic residues" evidence="3">
    <location>
        <begin position="2915"/>
        <end position="2927"/>
    </location>
</feature>
<feature type="region of interest" description="Disordered" evidence="3">
    <location>
        <begin position="2389"/>
        <end position="2476"/>
    </location>
</feature>
<feature type="region of interest" description="Disordered" evidence="3">
    <location>
        <begin position="1667"/>
        <end position="1740"/>
    </location>
</feature>
<dbReference type="InterPro" id="IPR003604">
    <property type="entry name" value="Matrin/U1-like-C_Znf_C2H2"/>
</dbReference>
<feature type="region of interest" description="Disordered" evidence="3">
    <location>
        <begin position="1586"/>
        <end position="1620"/>
    </location>
</feature>
<dbReference type="Bgee" id="ENSSSAG00000009768">
    <property type="expression patterns" value="Expressed in heart and 22 other cell types or tissues"/>
</dbReference>
<dbReference type="InterPro" id="IPR013087">
    <property type="entry name" value="Znf_C2H2_type"/>
</dbReference>
<gene>
    <name evidence="6 7" type="primary">LOC106588723</name>
</gene>
<feature type="compositionally biased region" description="Gly residues" evidence="3">
    <location>
        <begin position="881"/>
        <end position="894"/>
    </location>
</feature>
<feature type="compositionally biased region" description="Basic and acidic residues" evidence="3">
    <location>
        <begin position="1003"/>
        <end position="1019"/>
    </location>
</feature>
<dbReference type="SMART" id="SM00451">
    <property type="entry name" value="ZnF_U1"/>
    <property type="match status" value="4"/>
</dbReference>
<evidence type="ECO:0000313" key="6">
    <source>
        <dbReference type="RefSeq" id="XP_014033473.2"/>
    </source>
</evidence>
<dbReference type="PANTHER" id="PTHR24216">
    <property type="entry name" value="PAXILLIN-RELATED"/>
    <property type="match status" value="1"/>
</dbReference>
<sequence length="3082" mass="347910">MLPYRLACQDCGVKFVTIGSFKQHVRRKQHQQQVAELFQTDEYQGQVYFASILVLEYLARKPTNTPHPIVGLCLVTLCVSPEWRDTFYLCHSCEEKCGSGQIIDHLLSADHLSNYYSYTDPDVLSFSWMPNMDMLNLIRPLAVKEMDKNGPGVLRVLDMPKSVSVKLKRSGYSKVMQALTQTDRLAECIRADRPERMTIQEYHRDPNRKHPLLGLQHLVEYCCEGHDQRRSYLCQLCRLPVPSRRVIKHTISFDHLYWYFKVCHPSTLLMKDCYKEYSCRFISMILDLANQAQDISQSANKEIQQVVLEPAVFSSVEFSVYTEALRKLQTIRRDLKEGSLKTSITPGDKLVPFSEGSKITKDVTMTTVAEAVPMETKSSPEKTYVTPTAVETVATASTAPVVTTATSQRGTCRLHCQDCNVVCEFVSQYKLHVRHWKHKKMLGDIFGPGDEDSKACIPSFTLYEYFRNPERTEPIIGVCLLVMCVSTECWKTPFYLCHTCQEIIPAHLVMTHLTSILHLRRTLMYQSPQCLPFGWGTEMGLEVLKTLAWEEERVRGERDNVLKVFDIPASVFHSIKMSSYSSAMKRLKNFHRYLKVDRPLTFSAHLKNKDRRIPMLGLQFLVQYSVTRAGPSSPGWGFLCLLCERKLSDGLSIAHIHSYEHITTFLERAHPGSVKEVEESDERRSEILLDLAQQAEKIHAMGRLQFMMLQRYIGESVIYERALVILKAIKKRGNMGELMPLLPPGKKLVPSSSIRDQSQATLEPAPTSVGEEKQTRKETDKDNETEMDREATPETIQMTQETGVEVDKRIGKETCSDPSTNTGRETKRKTSKDTGRDTGRETSKGTGRETSKGTGRETSKGTGGETSKGTGRDTGRETSKGTGGETSKGTGGETSKGTGRETSKGTGGETSKGTGGETSKGTGGETSKDTGGVTITKASQETRKDSRSRGKDKEAEKIIKEKEMETDKKETSTETVKKLGSKTRNMTVHETSKDTGKTTSTENVKENERETSTDMERQTCRAVSIVASRASNRETKRKHGKKPETCKTPEKKTNTQTVKEKTKGTPPPISSPTSNLWDFLKRQNREAVIGLSALIECHSHGQSPLYLCQVCECKVFQNGIIVHVTTDCHRLSYLRSLKTVIVPKGNQLHKKLRRAALKLENTMGYGEAEVAELDAHTYNFVAERSFPIGLNIVMKVINGDPSPDPRLLVSLKPPDPSPQVSPEPPDPSPKVSPEPPDPSPQVSPEPPEPSPKVSPDPSPQVSPEPPEPSPKVSPDPSPQVSPEPPDPSPQVSPDPSPQVSEVSNPTMTSTALWSYLNASTRTQPVIGVSMLTELPDRHGDYFLCRCCSHRMFTSSLIGHLISARHRYHYIKLVYPELAADWPVSPELTVKAGPLHEELRVRAAELEAQEGLGQPTVVKREPAAGDTTTTEGTAQQSQNSSPLTVKEEPVDSTVPSQPPRGEKRNKRRSNPVVGVNFLVQVSHRRRKQYYCQLCSVRMKHAITDHMTSLSHRHNYVRLKYPGWTSSPVEMEKKLFKMAVHLEKVDRDAGMGMQKVEVEADEYKELLSFPVEEGVSKLQAIIRRQQEPCDLRHTAPSTNHNPEDLRQTAPLSNPDAAQCPAQGMCGAESRETEGVCPLPVSLSEENDQTPQRLLVQISVFLGEDQEPLQVPSPFLQDQPSLTSIPLPISTPPPPSLSPSNPFSTSLSTVAPSTSPSLSSSIPSHTPSLSTEKTRETEVSVSAPLSALRSSTHLKDWETCLSPEWWERKSPECRETQMLLEIPDRHTLLEYSGRDRQADYSERDRQADYSERDRQADYSERDRQADYSERDRQADYSERDRQADYSERDRQADYSERDRQADYSERDRQADYSERDRQADYSERDRQADYSGRDRQADYSGRDRQADYSERDRQADYSERDRQADYSERDRQADYSERDRQADYSERDRQADYSERDRQADYSERDRQADYSERDRQADYSERDRQADYSERDRQADYSERDRQADYSERDRQADYLRRNRQADYLRRNRETEYLASQSLHQTTEHWVTGQVTSMDTMLYSTPTEPDEDQEHTHRHGEHTHQHGEHTHQHGEHTHQHGEHTHQHGEHTHQHGEHTHQHGEHTHQHGEHTHQQGEHTHQHGEHTHQHGEHTHQHGEHTHFEQAPASWLSVPEVYLLPDTPAAKRVVGPSHLSKYLKVKGLHNTEPIIGLSSVVECRGISQATFFICVSCAETLSSTHICEHIISTQHQQCYMFSQYSPMRCDWLREQQQPPSPQLLRKVASALSQLEVDLDAQVMLLDQMWYNLVQSAPFHEAMYMLQEQNQNALRLHTASRHQLCPPVGPDPATEQGFDQNHRVMDKLTMDQIEPHHPLQTADTVAGKLTGDQLESGQCIQTADRRPDNQNPDQPQLSQSSERTEMVPEPIRAKTPHNSEPIRDKTPQNIEPIRAQMPKNSDPINSQTPQNTEPKRAWMPQNSSEPHLDQDDTVIIKQEPVDPKVEPQTQPEVDPLKGVCEVEYQGTVLGHSQEMTRIGGATENSLHPTKTLRDSVNSSLPLVGLSAVIECCSDGQVSFYLCVSCGSKIEKALLISHVLKYRHRQLYLTKRYPWYFLGVVPARGLAEQSRLMQIANEVEEQNHDEPGTLQEVILAPADFDEIKRMLFDKAVSRLQEICREQNQTELLTTVTSKPEPKVVKQEIVECQVVSHQAVEQFLPPQRCRRNTGKRCSNVEGSEVRGQQQVKKRKVSSPSEGHIAPVICLSSPEVTKSSDTHTVNQTHTITPSPTQSNTKPKLTPSCTHSDSQTKLKPSCTHPKPNSTAPEYTRPKLPPHSATKPSSIPADSLTVAKESSSKKPTHTLCKPTHTLSNPPKTLFTSSHKLTDKHSDKNESQKHTEKAKPTRTHSERTHRNRTHTRKHSDLTHTDRTKHRHSDRKHTNRHSDHSRDHTKRHNRSSSRSSKAPPRNSPSESPLLSPYSPAAFYPTRATSAASLTQVKPSQPSCLVNKQLSKQSRQPTKRPPNPTSAARPLQTQANPPNNTSYPHLHPARTGPRTPPPGPMTPNPRPSLPASLLHPHPHPSQILSTPLGLRRLPS</sequence>
<dbReference type="RefSeq" id="XP_014033473.2">
    <property type="nucleotide sequence ID" value="XM_014177998.2"/>
</dbReference>
<dbReference type="PROSITE" id="PS00028">
    <property type="entry name" value="ZINC_FINGER_C2H2_1"/>
    <property type="match status" value="1"/>
</dbReference>
<feature type="compositionally biased region" description="Polar residues" evidence="3">
    <location>
        <begin position="2754"/>
        <end position="2797"/>
    </location>
</feature>
<keyword evidence="5" id="KW-1185">Reference proteome</keyword>
<feature type="compositionally biased region" description="Basic and acidic residues" evidence="3">
    <location>
        <begin position="805"/>
        <end position="815"/>
    </location>
</feature>
<dbReference type="PROSITE" id="PS50157">
    <property type="entry name" value="ZINC_FINGER_C2H2_2"/>
    <property type="match status" value="1"/>
</dbReference>
<feature type="region of interest" description="Disordered" evidence="3">
    <location>
        <begin position="1204"/>
        <end position="1305"/>
    </location>
</feature>
<feature type="compositionally biased region" description="Low complexity" evidence="3">
    <location>
        <begin position="1423"/>
        <end position="1433"/>
    </location>
</feature>
<dbReference type="RefSeq" id="XP_045565775.1">
    <property type="nucleotide sequence ID" value="XM_045709819.1"/>
</dbReference>
<feature type="region of interest" description="Disordered" evidence="3">
    <location>
        <begin position="2056"/>
        <end position="2156"/>
    </location>
</feature>
<dbReference type="Proteomes" id="UP001652741">
    <property type="component" value="Chromosome ssa27"/>
</dbReference>
<feature type="compositionally biased region" description="Basic and acidic residues" evidence="3">
    <location>
        <begin position="2076"/>
        <end position="2156"/>
    </location>
</feature>
<feature type="compositionally biased region" description="Low complexity" evidence="3">
    <location>
        <begin position="1695"/>
        <end position="1728"/>
    </location>
</feature>
<feature type="region of interest" description="Disordered" evidence="3">
    <location>
        <begin position="1410"/>
        <end position="1468"/>
    </location>
</feature>
<keyword evidence="2" id="KW-0479">Metal-binding</keyword>
<feature type="compositionally biased region" description="Low complexity" evidence="3">
    <location>
        <begin position="2944"/>
        <end position="2965"/>
    </location>
</feature>
<feature type="compositionally biased region" description="Basic and acidic residues" evidence="3">
    <location>
        <begin position="770"/>
        <end position="792"/>
    </location>
</feature>
<dbReference type="GeneID" id="106588723"/>
<evidence type="ECO:0000259" key="4">
    <source>
        <dbReference type="PROSITE" id="PS50157"/>
    </source>
</evidence>
<feature type="compositionally biased region" description="Polar residues" evidence="3">
    <location>
        <begin position="750"/>
        <end position="761"/>
    </location>
</feature>
<feature type="compositionally biased region" description="Polar residues" evidence="3">
    <location>
        <begin position="2396"/>
        <end position="2408"/>
    </location>
</feature>
<evidence type="ECO:0000313" key="5">
    <source>
        <dbReference type="Proteomes" id="UP001652741"/>
    </source>
</evidence>
<feature type="region of interest" description="Disordered" evidence="3">
    <location>
        <begin position="740"/>
        <end position="1075"/>
    </location>
</feature>
<reference evidence="6 7" key="1">
    <citation type="submission" date="2025-05" db="UniProtKB">
        <authorList>
            <consortium name="RefSeq"/>
        </authorList>
    </citation>
    <scope>IDENTIFICATION</scope>
</reference>
<feature type="domain" description="C2H2-type" evidence="4">
    <location>
        <begin position="6"/>
        <end position="35"/>
    </location>
</feature>
<feature type="region of interest" description="Disordered" evidence="3">
    <location>
        <begin position="2980"/>
        <end position="3082"/>
    </location>
</feature>
<feature type="region of interest" description="Disordered" evidence="3">
    <location>
        <begin position="2713"/>
        <end position="2965"/>
    </location>
</feature>
<organism evidence="5 6">
    <name type="scientific">Salmo salar</name>
    <name type="common">Atlantic salmon</name>
    <dbReference type="NCBI Taxonomy" id="8030"/>
    <lineage>
        <taxon>Eukaryota</taxon>
        <taxon>Metazoa</taxon>
        <taxon>Chordata</taxon>
        <taxon>Craniata</taxon>
        <taxon>Vertebrata</taxon>
        <taxon>Euteleostomi</taxon>
        <taxon>Actinopterygii</taxon>
        <taxon>Neopterygii</taxon>
        <taxon>Teleostei</taxon>
        <taxon>Protacanthopterygii</taxon>
        <taxon>Salmoniformes</taxon>
        <taxon>Salmonidae</taxon>
        <taxon>Salmoninae</taxon>
        <taxon>Salmo</taxon>
    </lineage>
</organism>
<feature type="compositionally biased region" description="Polar residues" evidence="3">
    <location>
        <begin position="2445"/>
        <end position="2459"/>
    </location>
</feature>
<feature type="compositionally biased region" description="Basic and acidic residues" evidence="3">
    <location>
        <begin position="831"/>
        <end position="859"/>
    </location>
</feature>
<feature type="compositionally biased region" description="Basic and acidic residues" evidence="3">
    <location>
        <begin position="2869"/>
        <end position="2897"/>
    </location>
</feature>
<feature type="compositionally biased region" description="Basic and acidic residues" evidence="3">
    <location>
        <begin position="940"/>
        <end position="977"/>
    </location>
</feature>
<feature type="compositionally biased region" description="Basic and acidic residues" evidence="3">
    <location>
        <begin position="870"/>
        <end position="879"/>
    </location>
</feature>
<keyword evidence="2" id="KW-0862">Zinc</keyword>
<feature type="compositionally biased region" description="Pro residues" evidence="3">
    <location>
        <begin position="1213"/>
        <end position="1296"/>
    </location>
</feature>
<dbReference type="KEGG" id="sasa:106588723"/>
<feature type="compositionally biased region" description="Pro residues" evidence="3">
    <location>
        <begin position="3041"/>
        <end position="3055"/>
    </location>
</feature>
<dbReference type="STRING" id="8030.ENSSSAP00000020031"/>
<evidence type="ECO:0000256" key="3">
    <source>
        <dbReference type="SAM" id="MobiDB-lite"/>
    </source>
</evidence>
<dbReference type="GO" id="GO:0008270">
    <property type="term" value="F:zinc ion binding"/>
    <property type="evidence" value="ECO:0007669"/>
    <property type="project" value="UniProtKB-KW"/>
</dbReference>
<accession>A0A1S3Q0H9</accession>
<keyword evidence="2" id="KW-0863">Zinc-finger</keyword>
<name>A0A1S3Q0H9_SALSA</name>
<feature type="compositionally biased region" description="Polar residues" evidence="3">
    <location>
        <begin position="2854"/>
        <end position="2868"/>
    </location>
</feature>
<dbReference type="GO" id="GO:0003676">
    <property type="term" value="F:nucleic acid binding"/>
    <property type="evidence" value="ECO:0007669"/>
    <property type="project" value="InterPro"/>
</dbReference>
<feature type="region of interest" description="Disordered" evidence="3">
    <location>
        <begin position="1789"/>
        <end position="2020"/>
    </location>
</feature>
<dbReference type="PaxDb" id="8030-ENSSSAP00000020031"/>
<evidence type="ECO:0000256" key="1">
    <source>
        <dbReference type="ARBA" id="ARBA00004246"/>
    </source>
</evidence>
<proteinExistence type="predicted"/>
<feature type="compositionally biased region" description="Polar residues" evidence="3">
    <location>
        <begin position="3018"/>
        <end position="3030"/>
    </location>
</feature>
<dbReference type="PANTHER" id="PTHR24216:SF65">
    <property type="entry name" value="PAXILLIN-LIKE PROTEIN 1"/>
    <property type="match status" value="1"/>
</dbReference>
<protein>
    <submittedName>
        <fullName evidence="6 7">Uncharacterized protein LOC106588723</fullName>
    </submittedName>
</protein>